<keyword evidence="1" id="KW-0472">Membrane</keyword>
<evidence type="ECO:0000256" key="1">
    <source>
        <dbReference type="SAM" id="Phobius"/>
    </source>
</evidence>
<keyword evidence="1" id="KW-1133">Transmembrane helix</keyword>
<organism evidence="2 3">
    <name type="scientific">Candidatus Taylorbacteria bacterium RIFCSPLOWO2_01_FULL_45_15b</name>
    <dbReference type="NCBI Taxonomy" id="1802319"/>
    <lineage>
        <taxon>Bacteria</taxon>
        <taxon>Candidatus Tayloriibacteriota</taxon>
    </lineage>
</organism>
<evidence type="ECO:0000313" key="3">
    <source>
        <dbReference type="Proteomes" id="UP000176221"/>
    </source>
</evidence>
<proteinExistence type="predicted"/>
<dbReference type="EMBL" id="MHRX01000013">
    <property type="protein sequence ID" value="OHA34235.1"/>
    <property type="molecule type" value="Genomic_DNA"/>
</dbReference>
<sequence>MRIQDKETVLAAHLVCGMVLGVILAIGHGLIYLFAEINPWTHAALNCFTSAAFLSAWIAYKKMQKMVPPFAFSRSQHISFYWANAMSSILFFISAILNLYSYNP</sequence>
<feature type="transmembrane region" description="Helical" evidence="1">
    <location>
        <begin position="40"/>
        <end position="60"/>
    </location>
</feature>
<dbReference type="AlphaFoldDB" id="A0A1G2NDQ3"/>
<dbReference type="Proteomes" id="UP000176221">
    <property type="component" value="Unassembled WGS sequence"/>
</dbReference>
<comment type="caution">
    <text evidence="2">The sequence shown here is derived from an EMBL/GenBank/DDBJ whole genome shotgun (WGS) entry which is preliminary data.</text>
</comment>
<accession>A0A1G2NDQ3</accession>
<evidence type="ECO:0000313" key="2">
    <source>
        <dbReference type="EMBL" id="OHA34235.1"/>
    </source>
</evidence>
<reference evidence="2 3" key="1">
    <citation type="journal article" date="2016" name="Nat. Commun.">
        <title>Thousands of microbial genomes shed light on interconnected biogeochemical processes in an aquifer system.</title>
        <authorList>
            <person name="Anantharaman K."/>
            <person name="Brown C.T."/>
            <person name="Hug L.A."/>
            <person name="Sharon I."/>
            <person name="Castelle C.J."/>
            <person name="Probst A.J."/>
            <person name="Thomas B.C."/>
            <person name="Singh A."/>
            <person name="Wilkins M.J."/>
            <person name="Karaoz U."/>
            <person name="Brodie E.L."/>
            <person name="Williams K.H."/>
            <person name="Hubbard S.S."/>
            <person name="Banfield J.F."/>
        </authorList>
    </citation>
    <scope>NUCLEOTIDE SEQUENCE [LARGE SCALE GENOMIC DNA]</scope>
</reference>
<gene>
    <name evidence="2" type="ORF">A2928_03145</name>
</gene>
<feature type="transmembrane region" description="Helical" evidence="1">
    <location>
        <begin position="81"/>
        <end position="102"/>
    </location>
</feature>
<protein>
    <submittedName>
        <fullName evidence="2">Uncharacterized protein</fullName>
    </submittedName>
</protein>
<name>A0A1G2NDQ3_9BACT</name>
<keyword evidence="1" id="KW-0812">Transmembrane</keyword>
<feature type="transmembrane region" description="Helical" evidence="1">
    <location>
        <begin position="12"/>
        <end position="34"/>
    </location>
</feature>